<accession>A0A2G9UVV8</accession>
<evidence type="ECO:0000313" key="3">
    <source>
        <dbReference type="Proteomes" id="UP000230423"/>
    </source>
</evidence>
<feature type="compositionally biased region" description="Basic and acidic residues" evidence="1">
    <location>
        <begin position="48"/>
        <end position="96"/>
    </location>
</feature>
<reference evidence="2 3" key="1">
    <citation type="submission" date="2015-09" db="EMBL/GenBank/DDBJ databases">
        <title>Draft genome of the parasitic nematode Teladorsagia circumcincta isolate WARC Sus (inbred).</title>
        <authorList>
            <person name="Mitreva M."/>
        </authorList>
    </citation>
    <scope>NUCLEOTIDE SEQUENCE [LARGE SCALE GENOMIC DNA]</scope>
    <source>
        <strain evidence="2 3">S</strain>
    </source>
</reference>
<protein>
    <submittedName>
        <fullName evidence="2">Uncharacterized protein</fullName>
    </submittedName>
</protein>
<gene>
    <name evidence="2" type="ORF">TELCIR_04376</name>
</gene>
<dbReference type="EMBL" id="KZ345413">
    <property type="protein sequence ID" value="PIO73650.1"/>
    <property type="molecule type" value="Genomic_DNA"/>
</dbReference>
<proteinExistence type="predicted"/>
<sequence>MDPLALDTNRTQVVISVVDEPLGKTTPSQIFEILFVCQQASPKGLTESGKDRLPNGKGHENKTVNTDFDKAEEQRHRDEQNHGEADALKEKLERNQ</sequence>
<dbReference type="AlphaFoldDB" id="A0A2G9UVV8"/>
<organism evidence="2 3">
    <name type="scientific">Teladorsagia circumcincta</name>
    <name type="common">Brown stomach worm</name>
    <name type="synonym">Ostertagia circumcincta</name>
    <dbReference type="NCBI Taxonomy" id="45464"/>
    <lineage>
        <taxon>Eukaryota</taxon>
        <taxon>Metazoa</taxon>
        <taxon>Ecdysozoa</taxon>
        <taxon>Nematoda</taxon>
        <taxon>Chromadorea</taxon>
        <taxon>Rhabditida</taxon>
        <taxon>Rhabditina</taxon>
        <taxon>Rhabditomorpha</taxon>
        <taxon>Strongyloidea</taxon>
        <taxon>Trichostrongylidae</taxon>
        <taxon>Teladorsagia</taxon>
    </lineage>
</organism>
<evidence type="ECO:0000256" key="1">
    <source>
        <dbReference type="SAM" id="MobiDB-lite"/>
    </source>
</evidence>
<dbReference type="Proteomes" id="UP000230423">
    <property type="component" value="Unassembled WGS sequence"/>
</dbReference>
<name>A0A2G9UVV8_TELCI</name>
<keyword evidence="3" id="KW-1185">Reference proteome</keyword>
<evidence type="ECO:0000313" key="2">
    <source>
        <dbReference type="EMBL" id="PIO73650.1"/>
    </source>
</evidence>
<feature type="region of interest" description="Disordered" evidence="1">
    <location>
        <begin position="42"/>
        <end position="96"/>
    </location>
</feature>